<accession>A0A0F9JB39</accession>
<reference evidence="1" key="1">
    <citation type="journal article" date="2015" name="Nature">
        <title>Complex archaea that bridge the gap between prokaryotes and eukaryotes.</title>
        <authorList>
            <person name="Spang A."/>
            <person name="Saw J.H."/>
            <person name="Jorgensen S.L."/>
            <person name="Zaremba-Niedzwiedzka K."/>
            <person name="Martijn J."/>
            <person name="Lind A.E."/>
            <person name="van Eijk R."/>
            <person name="Schleper C."/>
            <person name="Guy L."/>
            <person name="Ettema T.J."/>
        </authorList>
    </citation>
    <scope>NUCLEOTIDE SEQUENCE</scope>
</reference>
<evidence type="ECO:0000313" key="1">
    <source>
        <dbReference type="EMBL" id="KKL96282.1"/>
    </source>
</evidence>
<organism evidence="1">
    <name type="scientific">marine sediment metagenome</name>
    <dbReference type="NCBI Taxonomy" id="412755"/>
    <lineage>
        <taxon>unclassified sequences</taxon>
        <taxon>metagenomes</taxon>
        <taxon>ecological metagenomes</taxon>
    </lineage>
</organism>
<feature type="non-terminal residue" evidence="1">
    <location>
        <position position="29"/>
    </location>
</feature>
<gene>
    <name evidence="1" type="ORF">LCGC14_1846080</name>
</gene>
<proteinExistence type="predicted"/>
<comment type="caution">
    <text evidence="1">The sequence shown here is derived from an EMBL/GenBank/DDBJ whole genome shotgun (WGS) entry which is preliminary data.</text>
</comment>
<sequence length="29" mass="3067">MAARAILIQACLLVLFTPEGVRAADRPGI</sequence>
<name>A0A0F9JB39_9ZZZZ</name>
<protein>
    <submittedName>
        <fullName evidence="1">Uncharacterized protein</fullName>
    </submittedName>
</protein>
<dbReference type="EMBL" id="LAZR01018474">
    <property type="protein sequence ID" value="KKL96282.1"/>
    <property type="molecule type" value="Genomic_DNA"/>
</dbReference>
<dbReference type="AlphaFoldDB" id="A0A0F9JB39"/>